<keyword evidence="8" id="KW-0808">Transferase</keyword>
<feature type="compositionally biased region" description="Polar residues" evidence="15">
    <location>
        <begin position="476"/>
        <end position="486"/>
    </location>
</feature>
<feature type="compositionally biased region" description="Polar residues" evidence="15">
    <location>
        <begin position="1936"/>
        <end position="1959"/>
    </location>
</feature>
<feature type="compositionally biased region" description="Polar residues" evidence="15">
    <location>
        <begin position="1477"/>
        <end position="1514"/>
    </location>
</feature>
<dbReference type="Gene3D" id="1.20.1480.20">
    <property type="entry name" value="MAST3 pre-PK domain-like"/>
    <property type="match status" value="1"/>
</dbReference>
<feature type="domain" description="Protein kinase" evidence="16">
    <location>
        <begin position="1147"/>
        <end position="1425"/>
    </location>
</feature>
<dbReference type="EC" id="2.7.11.1" evidence="4"/>
<keyword evidence="12" id="KW-0460">Magnesium</keyword>
<dbReference type="InterPro" id="IPR011009">
    <property type="entry name" value="Kinase-like_dom_sf"/>
</dbReference>
<dbReference type="CDD" id="cd05609">
    <property type="entry name" value="STKc_MAST"/>
    <property type="match status" value="1"/>
</dbReference>
<dbReference type="PROSITE" id="PS50106">
    <property type="entry name" value="PDZ"/>
    <property type="match status" value="1"/>
</dbReference>
<evidence type="ECO:0000259" key="18">
    <source>
        <dbReference type="PROSITE" id="PS51285"/>
    </source>
</evidence>
<feature type="compositionally biased region" description="Polar residues" evidence="15">
    <location>
        <begin position="1912"/>
        <end position="1929"/>
    </location>
</feature>
<dbReference type="InterPro" id="IPR041489">
    <property type="entry name" value="PDZ_6"/>
</dbReference>
<feature type="compositionally biased region" description="Basic and acidic residues" evidence="15">
    <location>
        <begin position="1522"/>
        <end position="1533"/>
    </location>
</feature>
<evidence type="ECO:0000256" key="10">
    <source>
        <dbReference type="ARBA" id="ARBA00022777"/>
    </source>
</evidence>
<name>A0A5J4P312_9TREM</name>
<protein>
    <recommendedName>
        <fullName evidence="4">non-specific serine/threonine protein kinase</fullName>
        <ecNumber evidence="4">2.7.11.1</ecNumber>
    </recommendedName>
</protein>
<feature type="compositionally biased region" description="Basic and acidic residues" evidence="15">
    <location>
        <begin position="666"/>
        <end position="679"/>
    </location>
</feature>
<dbReference type="InterPro" id="IPR023142">
    <property type="entry name" value="MAST_pre-PK_dom_sf"/>
</dbReference>
<keyword evidence="5" id="KW-0963">Cytoplasm</keyword>
<dbReference type="Proteomes" id="UP000324629">
    <property type="component" value="Unassembled WGS sequence"/>
</dbReference>
<feature type="compositionally biased region" description="Polar residues" evidence="15">
    <location>
        <begin position="2256"/>
        <end position="2272"/>
    </location>
</feature>
<evidence type="ECO:0000313" key="19">
    <source>
        <dbReference type="EMBL" id="KAA3681912.1"/>
    </source>
</evidence>
<evidence type="ECO:0000256" key="7">
    <source>
        <dbReference type="ARBA" id="ARBA00022553"/>
    </source>
</evidence>
<feature type="compositionally biased region" description="Low complexity" evidence="15">
    <location>
        <begin position="1568"/>
        <end position="1577"/>
    </location>
</feature>
<feature type="region of interest" description="Disordered" evidence="15">
    <location>
        <begin position="1116"/>
        <end position="1143"/>
    </location>
</feature>
<sequence>MNRKFIRPQLTKAKSLEGGSEINKVPPLYHDTQTTVLSSLGCLPAVHPSLCAVMSADSNSAESIRAANELAGLQERTRLRLCVRSQSLHLTPGLASPYRRTLAQRLSTYISSSPTDSLTSMCLSNRNTPSPPSLAGIHKRNDPPFLVSNECLQTSENSDWLSHVKKASRGAADLQTFGPFTRRSPNNTSSESQYVRSGGRSPVPAEVMLRRQAKASRIHAKTLDGTEFKQPLSTSFQSCRMGKLKLVTASPKVDTNDASPDFDVFVHRAASLGAGDIRGTRPHGRSASLSVSESCAQCEARFPVSSSPGPRTTFAPFASPSYGLRGQSPSSFRDPSPKMGYGQRSQIQADDKHNVNTNSSLAVVTHPRTSHNADATENSGANAMLNRTMRFRQQLTYNSQASPSASYHPSFFGNHPVTSNLMRMKRHSVGLSAPDLISLWRESNILTSSTPGSVAGSFTQDAAVDSSPFGGGSYSPAMTNDPSETPYTFAPSDCNEGNASVNQSGSFALHETLHVTTSLAPTASSSVASSSFRSKPPIRFPLSGRNARLLTSLGSDSGSNSSCMADHSASSPTRSPGLDSPLSTAAAVATSSANATIYFSSPQFHSDLTKTQAELCSSQPDVHPLAKSDCSFVGPTAPVQQTSLARNSTSSGVIRQTALAGPTTRQPRDSPSTEKRYGGLRLRLDNKLLSEHRRWSLASLPSSGYGTNTPESGSNISRSRCSSKENVFVANNATCAQNLNTTSLPTCSSLVQSSPNPAVPIVCTNITASSLKPISGVPPVTGVASSSFALVKSPDKSSFSVHGARLPPTSSGQTGEQSTVVVFRRSPTDITLAPESGGAGGTGWSPIHRTPSPLCLNYEPTFPGVRYPASQSFSASGLQRSQIERPGSSGVGPLSPSVTMGALRTRSRSLSPLRCSGSGEQEILLLNDVYRERFPKASAQMQERLKRLIEELEHEDTVSWSAVARFVHCQVVQHARDCLQKALSRLVTCRYFYEMTENLEKLVSETRAKEPDSVSIVIRLIRRLLLIIARPARLLECLEFDPREFYQMLEVAEDQVRRQATSYQSTVVESASMRRDEIVSADVPLYIISKLGLNQAAPSDVPDSFKVGSSDLSSLSWRAQHPSEPDSLPDVDARPSAPYRPPSEADFEQIKLISNGAYGAVYLVRHRTTRQRFAMKKIRKQHLQLRNQVEQVFAERDIMSFADNPFVVSLCCTFETKKCLCMVMEYVEGGDCANLLKQVGGPLPLDLARLYFAETVLALEYLHNYGIVHRDLKPDNLLITHEGHIKLTDFGLSRIGLMNLATNLYEKNLDLDKDCKMFRDKQVFGTPEYIAPEVILRQGYGKPVDWWSMGIILYEFLVGCVPFYGDSIEDLFAQIVTAPIEWPEEEEWRVPDEAVEIISMLLERDPLMRLGTTGGATQVKEALFFAGPPAVDWNNLLRQKAAFVPQLQHDEDTSYFDPRTERYHHDIESDEDISFLPGSTSHSGRSSPLPPSSTDTRASSTNAVVIDQATSTSVRRPAASRLGREKQQQAEGRRRCHSLNDTTGLVAHAQTMQPRSQSKRKSPAVRNLSRASGGRSLSFSRSLVNSNVSRTAGFDLKDIELTTATLTAESVASRNALHMLQNLTLETGVDNELKSQERATEQQSTIGSHKHHARTNKHESAVLPILGLETNAESEDDDVNDDEEETDPSTVFHSFASYSPRFSVVLEQAQMNEVLAASNHSEELKTGCSNVGSRVSNQGLKDGNSPLVLDKGRDLHSGRMCSSSLTHLHALQHRECDAENLSSCWLTRQRSEQRGKAGYGFTIRAIRVYFGSSNRYTLHHLVHSVDRDGAAAMAGLTEGDLITAVNGIPIPGMLHTQVVKLILQSGPELRLLTTPIQHSFIRSDGPWRPAGRLVPRTRPLFTKHPDRVPERGTSSLDKSPSRSAFTSANHPKATGQGDSSRLVSDTQSARIPSSSSSKDTPPLRRSTRRLTIRETRHRHVGSGPGTQNATELEAAVPNQTGPLPSRPPPPTVDHLGPVVRSLNASDPMRVGPAQPASHLVSLTNKTVSPNYNLTMAQRFGLPVNPVPLNVSTGSPHGSTSHLPTHRRSIEKPLLRQLNERQHRAMLAAQASPPVTSSSTCPVYSQPSTVYPFSCPVPPHASMHRPDVASCSLFPHPGVTSSPSNCGSIVYPPGSTLVTPPGFHVGGDSSAGFSPSPSSPKSDWNNLGSFANPAMHNLMASSAIRPQMVCSLPTSSHASSYGPIAASHSLPLFGFSPTAQPQPHTSSHTTQNPLAAHLRHSDPPRCFTTSGYAPTYWNSSLAGTPGTVVASNNKIVEVTPAQLDSSLSTETNLSTQASALVSSGQVRLRRRSHLFAVQHVASADSPTREGEASCTDTAQHSAATNAQQLPNVTPTSHRIEQE</sequence>
<keyword evidence="20" id="KW-1185">Reference proteome</keyword>
<evidence type="ECO:0000256" key="3">
    <source>
        <dbReference type="ARBA" id="ARBA00009903"/>
    </source>
</evidence>
<feature type="region of interest" description="Disordered" evidence="15">
    <location>
        <begin position="469"/>
        <end position="495"/>
    </location>
</feature>
<evidence type="ECO:0000259" key="17">
    <source>
        <dbReference type="PROSITE" id="PS50106"/>
    </source>
</evidence>
<feature type="region of interest" description="Disordered" evidence="15">
    <location>
        <begin position="551"/>
        <end position="582"/>
    </location>
</feature>
<evidence type="ECO:0000256" key="15">
    <source>
        <dbReference type="SAM" id="MobiDB-lite"/>
    </source>
</evidence>
<keyword evidence="10 19" id="KW-0418">Kinase</keyword>
<feature type="region of interest" description="Disordered" evidence="15">
    <location>
        <begin position="1669"/>
        <end position="1688"/>
    </location>
</feature>
<dbReference type="SUPFAM" id="SSF50156">
    <property type="entry name" value="PDZ domain-like"/>
    <property type="match status" value="1"/>
</dbReference>
<dbReference type="Pfam" id="PF08926">
    <property type="entry name" value="DUF1908"/>
    <property type="match status" value="1"/>
</dbReference>
<feature type="compositionally biased region" description="Polar residues" evidence="15">
    <location>
        <begin position="644"/>
        <end position="654"/>
    </location>
</feature>
<evidence type="ECO:0000256" key="2">
    <source>
        <dbReference type="ARBA" id="ARBA00004496"/>
    </source>
</evidence>
<evidence type="ECO:0000313" key="20">
    <source>
        <dbReference type="Proteomes" id="UP000324629"/>
    </source>
</evidence>
<feature type="compositionally biased region" description="Polar residues" evidence="15">
    <location>
        <begin position="2373"/>
        <end position="2395"/>
    </location>
</feature>
<keyword evidence="9" id="KW-0547">Nucleotide-binding</keyword>
<evidence type="ECO:0000256" key="11">
    <source>
        <dbReference type="ARBA" id="ARBA00022840"/>
    </source>
</evidence>
<feature type="compositionally biased region" description="Low complexity" evidence="15">
    <location>
        <begin position="551"/>
        <end position="562"/>
    </location>
</feature>
<dbReference type="PROSITE" id="PS00108">
    <property type="entry name" value="PROTEIN_KINASE_ST"/>
    <property type="match status" value="1"/>
</dbReference>
<feature type="region of interest" description="Disordered" evidence="15">
    <location>
        <begin position="2253"/>
        <end position="2279"/>
    </location>
</feature>
<dbReference type="PROSITE" id="PS51285">
    <property type="entry name" value="AGC_KINASE_CTER"/>
    <property type="match status" value="1"/>
</dbReference>
<dbReference type="FunFam" id="1.10.510.10:FF:000012">
    <property type="entry name" value="microtubule-associated serine/threonine-protein kinase 2 isoform X1"/>
    <property type="match status" value="1"/>
</dbReference>
<dbReference type="GO" id="GO:0000287">
    <property type="term" value="F:magnesium ion binding"/>
    <property type="evidence" value="ECO:0007669"/>
    <property type="project" value="InterPro"/>
</dbReference>
<dbReference type="EMBL" id="QNGE01000102">
    <property type="protein sequence ID" value="KAA3681912.1"/>
    <property type="molecule type" value="Genomic_DNA"/>
</dbReference>
<feature type="region of interest" description="Disordered" evidence="15">
    <location>
        <begin position="318"/>
        <end position="352"/>
    </location>
</feature>
<feature type="region of interest" description="Disordered" evidence="15">
    <location>
        <begin position="1883"/>
        <end position="1990"/>
    </location>
</feature>
<dbReference type="InterPro" id="IPR037711">
    <property type="entry name" value="MAST"/>
</dbReference>
<feature type="compositionally biased region" description="Acidic residues" evidence="15">
    <location>
        <begin position="1672"/>
        <end position="1687"/>
    </location>
</feature>
<dbReference type="InterPro" id="IPR000961">
    <property type="entry name" value="AGC-kinase_C"/>
</dbReference>
<dbReference type="GO" id="GO:0005524">
    <property type="term" value="F:ATP binding"/>
    <property type="evidence" value="ECO:0007669"/>
    <property type="project" value="UniProtKB-KW"/>
</dbReference>
<accession>A0A5J4P312</accession>
<evidence type="ECO:0000256" key="5">
    <source>
        <dbReference type="ARBA" id="ARBA00022490"/>
    </source>
</evidence>
<evidence type="ECO:0000259" key="16">
    <source>
        <dbReference type="PROSITE" id="PS50011"/>
    </source>
</evidence>
<evidence type="ECO:0000256" key="1">
    <source>
        <dbReference type="ARBA" id="ARBA00001946"/>
    </source>
</evidence>
<dbReference type="SUPFAM" id="SSF140482">
    <property type="entry name" value="MAST3 pre-PK domain-like"/>
    <property type="match status" value="1"/>
</dbReference>
<feature type="compositionally biased region" description="Polar residues" evidence="15">
    <location>
        <begin position="183"/>
        <end position="195"/>
    </location>
</feature>
<dbReference type="InterPro" id="IPR036034">
    <property type="entry name" value="PDZ_sf"/>
</dbReference>
<evidence type="ECO:0000256" key="8">
    <source>
        <dbReference type="ARBA" id="ARBA00022679"/>
    </source>
</evidence>
<dbReference type="FunFam" id="3.30.200.20:FF:000012">
    <property type="entry name" value="microtubule-associated serine/threonine-protein kinase 2 isoform X1"/>
    <property type="match status" value="1"/>
</dbReference>
<dbReference type="InterPro" id="IPR008271">
    <property type="entry name" value="Ser/Thr_kinase_AS"/>
</dbReference>
<dbReference type="PANTHER" id="PTHR24356:SF414">
    <property type="entry name" value="NON-SPECIFIC SERINE_THREONINE PROTEIN KINASE"/>
    <property type="match status" value="1"/>
</dbReference>
<feature type="compositionally biased region" description="Polar residues" evidence="15">
    <location>
        <begin position="699"/>
        <end position="711"/>
    </location>
</feature>
<dbReference type="FunFam" id="1.20.1480.20:FF:000001">
    <property type="entry name" value="microtubule-associated serine/threonine-protein kinase 4 isoform X1"/>
    <property type="match status" value="1"/>
</dbReference>
<dbReference type="SUPFAM" id="SSF56112">
    <property type="entry name" value="Protein kinase-like (PK-like)"/>
    <property type="match status" value="1"/>
</dbReference>
<keyword evidence="7" id="KW-0597">Phosphoprotein</keyword>
<dbReference type="Gene3D" id="1.10.510.10">
    <property type="entry name" value="Transferase(Phosphotransferase) domain 1"/>
    <property type="match status" value="1"/>
</dbReference>
<dbReference type="Pfam" id="PF17820">
    <property type="entry name" value="PDZ_6"/>
    <property type="match status" value="1"/>
</dbReference>
<feature type="compositionally biased region" description="Low complexity" evidence="15">
    <location>
        <begin position="886"/>
        <end position="897"/>
    </location>
</feature>
<dbReference type="PROSITE" id="PS50011">
    <property type="entry name" value="PROTEIN_KINASE_DOM"/>
    <property type="match status" value="1"/>
</dbReference>
<feature type="region of interest" description="Disordered" evidence="15">
    <location>
        <begin position="1466"/>
        <end position="1577"/>
    </location>
</feature>
<organism evidence="19 20">
    <name type="scientific">Paragonimus westermani</name>
    <dbReference type="NCBI Taxonomy" id="34504"/>
    <lineage>
        <taxon>Eukaryota</taxon>
        <taxon>Metazoa</taxon>
        <taxon>Spiralia</taxon>
        <taxon>Lophotrochozoa</taxon>
        <taxon>Platyhelminthes</taxon>
        <taxon>Trematoda</taxon>
        <taxon>Digenea</taxon>
        <taxon>Plagiorchiida</taxon>
        <taxon>Troglotremata</taxon>
        <taxon>Troglotrematidae</taxon>
        <taxon>Paragonimus</taxon>
    </lineage>
</organism>
<evidence type="ECO:0000256" key="13">
    <source>
        <dbReference type="ARBA" id="ARBA00047899"/>
    </source>
</evidence>
<feature type="region of interest" description="Disordered" evidence="15">
    <location>
        <begin position="2360"/>
        <end position="2401"/>
    </location>
</feature>
<feature type="region of interest" description="Disordered" evidence="15">
    <location>
        <begin position="1633"/>
        <end position="1657"/>
    </location>
</feature>
<evidence type="ECO:0000256" key="4">
    <source>
        <dbReference type="ARBA" id="ARBA00012513"/>
    </source>
</evidence>
<dbReference type="InterPro" id="IPR050236">
    <property type="entry name" value="Ser_Thr_kinase_AGC"/>
</dbReference>
<evidence type="ECO:0000256" key="12">
    <source>
        <dbReference type="ARBA" id="ARBA00022842"/>
    </source>
</evidence>
<keyword evidence="6" id="KW-0723">Serine/threonine-protein kinase</keyword>
<dbReference type="GO" id="GO:0005737">
    <property type="term" value="C:cytoplasm"/>
    <property type="evidence" value="ECO:0007669"/>
    <property type="project" value="UniProtKB-SubCell"/>
</dbReference>
<feature type="region of interest" description="Disordered" evidence="15">
    <location>
        <begin position="176"/>
        <end position="201"/>
    </location>
</feature>
<feature type="region of interest" description="Disordered" evidence="15">
    <location>
        <begin position="644"/>
        <end position="679"/>
    </location>
</feature>
<dbReference type="SMART" id="SM00228">
    <property type="entry name" value="PDZ"/>
    <property type="match status" value="1"/>
</dbReference>
<keyword evidence="11" id="KW-0067">ATP-binding</keyword>
<comment type="cofactor">
    <cofactor evidence="1">
        <name>Mg(2+)</name>
        <dbReference type="ChEBI" id="CHEBI:18420"/>
    </cofactor>
</comment>
<reference evidence="19 20" key="1">
    <citation type="journal article" date="2019" name="Gigascience">
        <title>Whole-genome sequence of the oriental lung fluke Paragonimus westermani.</title>
        <authorList>
            <person name="Oey H."/>
            <person name="Zakrzewski M."/>
            <person name="Narain K."/>
            <person name="Devi K.R."/>
            <person name="Agatsuma T."/>
            <person name="Nawaratna S."/>
            <person name="Gobert G.N."/>
            <person name="Jones M.K."/>
            <person name="Ragan M.A."/>
            <person name="McManus D.P."/>
            <person name="Krause L."/>
        </authorList>
    </citation>
    <scope>NUCLEOTIDE SEQUENCE [LARGE SCALE GENOMIC DNA]</scope>
    <source>
        <strain evidence="19 20">IND2009</strain>
    </source>
</reference>
<gene>
    <name evidence="19" type="ORF">DEA37_0011415</name>
</gene>
<feature type="region of interest" description="Disordered" evidence="15">
    <location>
        <begin position="699"/>
        <end position="718"/>
    </location>
</feature>
<dbReference type="Gene3D" id="3.30.200.20">
    <property type="entry name" value="Phosphorylase Kinase, domain 1"/>
    <property type="match status" value="1"/>
</dbReference>
<evidence type="ECO:0000256" key="9">
    <source>
        <dbReference type="ARBA" id="ARBA00022741"/>
    </source>
</evidence>
<feature type="compositionally biased region" description="Basic residues" evidence="15">
    <location>
        <begin position="1965"/>
        <end position="1980"/>
    </location>
</feature>
<comment type="catalytic activity">
    <reaction evidence="13">
        <text>L-threonyl-[protein] + ATP = O-phospho-L-threonyl-[protein] + ADP + H(+)</text>
        <dbReference type="Rhea" id="RHEA:46608"/>
        <dbReference type="Rhea" id="RHEA-COMP:11060"/>
        <dbReference type="Rhea" id="RHEA-COMP:11605"/>
        <dbReference type="ChEBI" id="CHEBI:15378"/>
        <dbReference type="ChEBI" id="CHEBI:30013"/>
        <dbReference type="ChEBI" id="CHEBI:30616"/>
        <dbReference type="ChEBI" id="CHEBI:61977"/>
        <dbReference type="ChEBI" id="CHEBI:456216"/>
        <dbReference type="EC" id="2.7.11.1"/>
    </reaction>
</comment>
<feature type="domain" description="PDZ" evidence="17">
    <location>
        <begin position="1785"/>
        <end position="1877"/>
    </location>
</feature>
<dbReference type="GO" id="GO:0004674">
    <property type="term" value="F:protein serine/threonine kinase activity"/>
    <property type="evidence" value="ECO:0007669"/>
    <property type="project" value="UniProtKB-KW"/>
</dbReference>
<comment type="similarity">
    <text evidence="3">Belongs to the protein kinase superfamily. AGC Ser/Thr protein kinase family.</text>
</comment>
<dbReference type="InterPro" id="IPR015022">
    <property type="entry name" value="MAST_pre-PK_dom"/>
</dbReference>
<dbReference type="Gene3D" id="2.30.42.10">
    <property type="match status" value="1"/>
</dbReference>
<dbReference type="Pfam" id="PF00069">
    <property type="entry name" value="Pkinase"/>
    <property type="match status" value="1"/>
</dbReference>
<dbReference type="InterPro" id="IPR001478">
    <property type="entry name" value="PDZ"/>
</dbReference>
<dbReference type="PANTHER" id="PTHR24356">
    <property type="entry name" value="SERINE/THREONINE-PROTEIN KINASE"/>
    <property type="match status" value="1"/>
</dbReference>
<comment type="subcellular location">
    <subcellularLocation>
        <location evidence="2">Cytoplasm</location>
    </subcellularLocation>
</comment>
<evidence type="ECO:0000256" key="14">
    <source>
        <dbReference type="ARBA" id="ARBA00048679"/>
    </source>
</evidence>
<dbReference type="InterPro" id="IPR000719">
    <property type="entry name" value="Prot_kinase_dom"/>
</dbReference>
<evidence type="ECO:0000256" key="6">
    <source>
        <dbReference type="ARBA" id="ARBA00022527"/>
    </source>
</evidence>
<feature type="domain" description="AGC-kinase C-terminal" evidence="18">
    <location>
        <begin position="1429"/>
        <end position="1490"/>
    </location>
</feature>
<comment type="catalytic activity">
    <reaction evidence="14">
        <text>L-seryl-[protein] + ATP = O-phospho-L-seryl-[protein] + ADP + H(+)</text>
        <dbReference type="Rhea" id="RHEA:17989"/>
        <dbReference type="Rhea" id="RHEA-COMP:9863"/>
        <dbReference type="Rhea" id="RHEA-COMP:11604"/>
        <dbReference type="ChEBI" id="CHEBI:15378"/>
        <dbReference type="ChEBI" id="CHEBI:29999"/>
        <dbReference type="ChEBI" id="CHEBI:30616"/>
        <dbReference type="ChEBI" id="CHEBI:83421"/>
        <dbReference type="ChEBI" id="CHEBI:456216"/>
        <dbReference type="EC" id="2.7.11.1"/>
    </reaction>
</comment>
<comment type="caution">
    <text evidence="19">The sequence shown here is derived from an EMBL/GenBank/DDBJ whole genome shotgun (WGS) entry which is preliminary data.</text>
</comment>
<dbReference type="SMART" id="SM00220">
    <property type="entry name" value="S_TKc"/>
    <property type="match status" value="1"/>
</dbReference>
<dbReference type="GO" id="GO:0035556">
    <property type="term" value="P:intracellular signal transduction"/>
    <property type="evidence" value="ECO:0007669"/>
    <property type="project" value="TreeGrafter"/>
</dbReference>
<proteinExistence type="inferred from homology"/>
<feature type="region of interest" description="Disordered" evidence="15">
    <location>
        <begin position="876"/>
        <end position="897"/>
    </location>
</feature>